<gene>
    <name evidence="3" type="ORF">ACFOKJ_12780</name>
</gene>
<keyword evidence="1" id="KW-0067">ATP-binding</keyword>
<name>A0ABV7TWG2_9NEIS</name>
<evidence type="ECO:0000313" key="3">
    <source>
        <dbReference type="EMBL" id="MFC3626987.1"/>
    </source>
</evidence>
<accession>A0ABV7TWG2</accession>
<reference evidence="4" key="1">
    <citation type="journal article" date="2019" name="Int. J. Syst. Evol. Microbiol.">
        <title>The Global Catalogue of Microorganisms (GCM) 10K type strain sequencing project: providing services to taxonomists for standard genome sequencing and annotation.</title>
        <authorList>
            <consortium name="The Broad Institute Genomics Platform"/>
            <consortium name="The Broad Institute Genome Sequencing Center for Infectious Disease"/>
            <person name="Wu L."/>
            <person name="Ma J."/>
        </authorList>
    </citation>
    <scope>NUCLEOTIDE SEQUENCE [LARGE SCALE GENOMIC DNA]</scope>
    <source>
        <strain evidence="4">KCTC 42195</strain>
    </source>
</reference>
<dbReference type="EMBL" id="JBHRYH010000038">
    <property type="protein sequence ID" value="MFC3626987.1"/>
    <property type="molecule type" value="Genomic_DNA"/>
</dbReference>
<dbReference type="SUPFAM" id="SSF56059">
    <property type="entry name" value="Glutathione synthetase ATP-binding domain-like"/>
    <property type="match status" value="1"/>
</dbReference>
<dbReference type="RefSeq" id="WP_390280182.1">
    <property type="nucleotide sequence ID" value="NZ_JBHRYH010000038.1"/>
</dbReference>
<proteinExistence type="predicted"/>
<dbReference type="InterPro" id="IPR011761">
    <property type="entry name" value="ATP-grasp"/>
</dbReference>
<keyword evidence="4" id="KW-1185">Reference proteome</keyword>
<evidence type="ECO:0000259" key="2">
    <source>
        <dbReference type="PROSITE" id="PS50975"/>
    </source>
</evidence>
<keyword evidence="1" id="KW-0547">Nucleotide-binding</keyword>
<evidence type="ECO:0000256" key="1">
    <source>
        <dbReference type="PROSITE-ProRule" id="PRU00409"/>
    </source>
</evidence>
<comment type="caution">
    <text evidence="3">The sequence shown here is derived from an EMBL/GenBank/DDBJ whole genome shotgun (WGS) entry which is preliminary data.</text>
</comment>
<organism evidence="3 4">
    <name type="scientific">Vogesella amnigena</name>
    <dbReference type="NCBI Taxonomy" id="1507449"/>
    <lineage>
        <taxon>Bacteria</taxon>
        <taxon>Pseudomonadati</taxon>
        <taxon>Pseudomonadota</taxon>
        <taxon>Betaproteobacteria</taxon>
        <taxon>Neisseriales</taxon>
        <taxon>Chromobacteriaceae</taxon>
        <taxon>Vogesella</taxon>
    </lineage>
</organism>
<evidence type="ECO:0000313" key="4">
    <source>
        <dbReference type="Proteomes" id="UP001595636"/>
    </source>
</evidence>
<protein>
    <recommendedName>
        <fullName evidence="2">ATP-grasp domain-containing protein</fullName>
    </recommendedName>
</protein>
<sequence>MSYHIQRTQPPHAGFHPQWRQPWQLLQLRSGPLPAGVDWPLLDAWLQDCFGLPTGLPAEPPASDAASQAAAWGERVLLLAAQLLRFARVPVFSHGELQELTPLADGWQLALRVPWVPGAADEYFLRCYQAAAIVLGGYAANPGHFADHQALQRQLEASVIGPICRAMATDDGSFALLQAAHQAGVPWLWLGEGAYRLGWGARRGHLQHGGVDGEAMSGIQVSSHKAVSQRWLQQAGLPVPPQQLVRSQAEAEAAWQALGGMVAVKPASCEGDGISLNVASSEALQAAFARAVALSPEVVLETMLPGDCHHVQIVAGRAMFVIRRQGAALLVDGVHDIAHCLAQENARRATTVLWQRLPPLPADAEAAACLAAQGWHWHSVPPAGHVLYLRRLADNRHGAWEQDVSADAHPDNLLLAEQAASRLGLLQAGVDILSPDIRQPWHANGAVVLEVNHAPQLGSSMLYRRHLPAMVQALWPQQARIALEVFVGEQPLPALRQRQAELAAQGVAAFICTADGAWDAQGKAWPQACSDMFTRVQALLAEPAPDALLVGLSDDAWLQQGVPVDRISRLHALQAEALAWQPLLSLLRQYLPAGEGAI</sequence>
<dbReference type="PROSITE" id="PS50975">
    <property type="entry name" value="ATP_GRASP"/>
    <property type="match status" value="1"/>
</dbReference>
<dbReference type="Proteomes" id="UP001595636">
    <property type="component" value="Unassembled WGS sequence"/>
</dbReference>
<dbReference type="Gene3D" id="3.30.470.20">
    <property type="entry name" value="ATP-grasp fold, B domain"/>
    <property type="match status" value="2"/>
</dbReference>
<feature type="domain" description="ATP-grasp" evidence="2">
    <location>
        <begin position="229"/>
        <end position="483"/>
    </location>
</feature>